<proteinExistence type="predicted"/>
<reference evidence="2" key="1">
    <citation type="submission" date="2022-11" db="UniProtKB">
        <authorList>
            <consortium name="WormBaseParasite"/>
        </authorList>
    </citation>
    <scope>IDENTIFICATION</scope>
</reference>
<keyword evidence="1" id="KW-1185">Reference proteome</keyword>
<evidence type="ECO:0000313" key="2">
    <source>
        <dbReference type="WBParaSite" id="nRc.2.0.1.t23266-RA"/>
    </source>
</evidence>
<organism evidence="1 2">
    <name type="scientific">Romanomermis culicivorax</name>
    <name type="common">Nematode worm</name>
    <dbReference type="NCBI Taxonomy" id="13658"/>
    <lineage>
        <taxon>Eukaryota</taxon>
        <taxon>Metazoa</taxon>
        <taxon>Ecdysozoa</taxon>
        <taxon>Nematoda</taxon>
        <taxon>Enoplea</taxon>
        <taxon>Dorylaimia</taxon>
        <taxon>Mermithida</taxon>
        <taxon>Mermithoidea</taxon>
        <taxon>Mermithidae</taxon>
        <taxon>Romanomermis</taxon>
    </lineage>
</organism>
<protein>
    <submittedName>
        <fullName evidence="2">Uncharacterized protein</fullName>
    </submittedName>
</protein>
<evidence type="ECO:0000313" key="1">
    <source>
        <dbReference type="Proteomes" id="UP000887565"/>
    </source>
</evidence>
<accession>A0A915JCA1</accession>
<dbReference type="WBParaSite" id="nRc.2.0.1.t23266-RA">
    <property type="protein sequence ID" value="nRc.2.0.1.t23266-RA"/>
    <property type="gene ID" value="nRc.2.0.1.g23266"/>
</dbReference>
<dbReference type="Proteomes" id="UP000887565">
    <property type="component" value="Unplaced"/>
</dbReference>
<name>A0A915JCA1_ROMCU</name>
<dbReference type="AlphaFoldDB" id="A0A915JCA1"/>
<sequence>MFGGRFRRFRLDERALNRANRVVPLERADDPRRLSRAGSRSRRDHRVLKSFLIVVVCCVYQAPVGGMIKAGAGECACNGKYVEEAATSAGGGCRSHMWKG</sequence>